<dbReference type="EMBL" id="JAKZEL010000004">
    <property type="protein sequence ID" value="KAI4544341.1"/>
    <property type="molecule type" value="Genomic_DNA"/>
</dbReference>
<dbReference type="InterPro" id="IPR056773">
    <property type="entry name" value="WHD_ORC2"/>
</dbReference>
<feature type="domain" description="Origin recognition complex subunit 2 RecA-like" evidence="8">
    <location>
        <begin position="243"/>
        <end position="402"/>
    </location>
</feature>
<protein>
    <recommendedName>
        <fullName evidence="3 6">Origin recognition complex subunit 2</fullName>
    </recommendedName>
</protein>
<comment type="subcellular location">
    <subcellularLocation>
        <location evidence="1 6">Nucleus</location>
    </subcellularLocation>
</comment>
<proteinExistence type="inferred from homology"/>
<accession>A0AAD4UE19</accession>
<keyword evidence="11" id="KW-1185">Reference proteome</keyword>
<dbReference type="Proteomes" id="UP001214576">
    <property type="component" value="Unassembled WGS sequence"/>
</dbReference>
<evidence type="ECO:0000259" key="8">
    <source>
        <dbReference type="Pfam" id="PF04084"/>
    </source>
</evidence>
<feature type="non-terminal residue" evidence="10">
    <location>
        <position position="1"/>
    </location>
</feature>
<comment type="function">
    <text evidence="6">Component of the origin recognition complex (ORC) that binds origins of replication. DNA-binding is ATP-dependent. ORC is required to assemble the pre-replication complex necessary to initiate DNA replication.</text>
</comment>
<keyword evidence="5 6" id="KW-0539">Nucleus</keyword>
<evidence type="ECO:0000259" key="9">
    <source>
        <dbReference type="Pfam" id="PF24882"/>
    </source>
</evidence>
<gene>
    <name evidence="10" type="ORF">MG293_004607</name>
</gene>
<keyword evidence="4 6" id="KW-0235">DNA replication</keyword>
<evidence type="ECO:0000256" key="6">
    <source>
        <dbReference type="RuleBase" id="RU368084"/>
    </source>
</evidence>
<feature type="compositionally biased region" description="Acidic residues" evidence="7">
    <location>
        <begin position="144"/>
        <end position="159"/>
    </location>
</feature>
<feature type="region of interest" description="Disordered" evidence="7">
    <location>
        <begin position="122"/>
        <end position="159"/>
    </location>
</feature>
<comment type="similarity">
    <text evidence="2 6">Belongs to the ORC2 family.</text>
</comment>
<feature type="domain" description="Origin recognition complex subunit 2 winged-helix" evidence="9">
    <location>
        <begin position="466"/>
        <end position="507"/>
    </location>
</feature>
<dbReference type="InterPro" id="IPR007220">
    <property type="entry name" value="ORC2"/>
</dbReference>
<evidence type="ECO:0000256" key="4">
    <source>
        <dbReference type="ARBA" id="ARBA00022705"/>
    </source>
</evidence>
<reference evidence="10" key="1">
    <citation type="submission" date="2022-03" db="EMBL/GenBank/DDBJ databases">
        <title>Genomic analyses of argali, domestic sheep and their hybrids provide insights into chromosomal evolution, heterosis and genetic basis of agronomic traits.</title>
        <authorList>
            <person name="Li M."/>
        </authorList>
    </citation>
    <scope>NUCLEOTIDE SEQUENCE</scope>
    <source>
        <strain evidence="10">CAU-MHL-2022a</strain>
        <tissue evidence="10">Skin</tissue>
    </source>
</reference>
<evidence type="ECO:0000256" key="7">
    <source>
        <dbReference type="SAM" id="MobiDB-lite"/>
    </source>
</evidence>
<evidence type="ECO:0000313" key="11">
    <source>
        <dbReference type="Proteomes" id="UP001214576"/>
    </source>
</evidence>
<dbReference type="InterPro" id="IPR056772">
    <property type="entry name" value="RecA-like_ORC2"/>
</dbReference>
<organism evidence="10 11">
    <name type="scientific">Ovis ammon polii</name>
    <dbReference type="NCBI Taxonomy" id="230172"/>
    <lineage>
        <taxon>Eukaryota</taxon>
        <taxon>Metazoa</taxon>
        <taxon>Chordata</taxon>
        <taxon>Craniata</taxon>
        <taxon>Vertebrata</taxon>
        <taxon>Euteleostomi</taxon>
        <taxon>Mammalia</taxon>
        <taxon>Eutheria</taxon>
        <taxon>Laurasiatheria</taxon>
        <taxon>Artiodactyla</taxon>
        <taxon>Ruminantia</taxon>
        <taxon>Pecora</taxon>
        <taxon>Bovidae</taxon>
        <taxon>Caprinae</taxon>
        <taxon>Ovis</taxon>
    </lineage>
</organism>
<dbReference type="GO" id="GO:0003688">
    <property type="term" value="F:DNA replication origin binding"/>
    <property type="evidence" value="ECO:0007669"/>
    <property type="project" value="UniProtKB-UniRule"/>
</dbReference>
<dbReference type="GO" id="GO:0006260">
    <property type="term" value="P:DNA replication"/>
    <property type="evidence" value="ECO:0007669"/>
    <property type="project" value="UniProtKB-UniRule"/>
</dbReference>
<comment type="caution">
    <text evidence="10">The sequence shown here is derived from an EMBL/GenBank/DDBJ whole genome shotgun (WGS) entry which is preliminary data.</text>
</comment>
<comment type="subunit">
    <text evidence="6">Component of the origin recognition complex (ORC).</text>
</comment>
<dbReference type="Pfam" id="PF24882">
    <property type="entry name" value="WHD_ORC2"/>
    <property type="match status" value="1"/>
</dbReference>
<name>A0AAD4UE19_OVIAM</name>
<dbReference type="PANTHER" id="PTHR14052:SF0">
    <property type="entry name" value="ORIGIN RECOGNITION COMPLEX SUBUNIT 2"/>
    <property type="match status" value="1"/>
</dbReference>
<evidence type="ECO:0000256" key="2">
    <source>
        <dbReference type="ARBA" id="ARBA00007421"/>
    </source>
</evidence>
<dbReference type="PANTHER" id="PTHR14052">
    <property type="entry name" value="ORIGIN RECOGNITION COMPLEX SUBUNIT 2"/>
    <property type="match status" value="1"/>
</dbReference>
<evidence type="ECO:0000313" key="10">
    <source>
        <dbReference type="EMBL" id="KAI4544341.1"/>
    </source>
</evidence>
<sequence length="507" mass="58095">MTSTLELKEDKMLKVQFVGDDDVLNHILDREGGPKIKKERAQLLVNTQKIIKKPENELEEDDQEVLKDQNYVEVLGQDVQESLKNGSATDGGNKVYPFQNRKHPEKMAKLVSLLSSCPVFPITSSPTVPRSHSDSESEYSASNSEDDEGVAQEYEEDTNEDILSQKIQAQNRVVSAPVCKGTPSKKMKRKKTSHLVEEYFEAHSSSKVLTSDRTLQKLKRAKLDQQTLHNLLSKVSPSFSAELKQLNQQHEQLFHKWMLQLHLGFNIVLYGLGSKRDLLERFRTTMLQDCIHIVINGFFPGISVKSILNSVTEVLDHMGTFRSVLDQLEWITNKFKEDSSLELFLLIHNLDSQMLRGDKSQQIIGQLSSLRNIYLIASIDHLNAPLMWDHAKQSLYNWLWYETTTYSHYTEETSYENSLLVKQSGSLPLSSLIHVLRSLTPNASMGMHIWGHVLNTDLRSYLLLNSPGLCFQDFYQQCREAFLVNSDLTLRAQLTEFRDHKLIRTKK</sequence>
<evidence type="ECO:0000256" key="1">
    <source>
        <dbReference type="ARBA" id="ARBA00004123"/>
    </source>
</evidence>
<dbReference type="Pfam" id="PF04084">
    <property type="entry name" value="RecA-like_ORC2"/>
    <property type="match status" value="1"/>
</dbReference>
<dbReference type="GO" id="GO:0005664">
    <property type="term" value="C:nuclear origin of replication recognition complex"/>
    <property type="evidence" value="ECO:0007669"/>
    <property type="project" value="UniProtKB-UniRule"/>
</dbReference>
<evidence type="ECO:0000256" key="3">
    <source>
        <dbReference type="ARBA" id="ARBA00019080"/>
    </source>
</evidence>
<evidence type="ECO:0000256" key="5">
    <source>
        <dbReference type="ARBA" id="ARBA00023242"/>
    </source>
</evidence>
<dbReference type="AlphaFoldDB" id="A0AAD4UE19"/>